<dbReference type="InterPro" id="IPR003374">
    <property type="entry name" value="ApbE-like_sf"/>
</dbReference>
<evidence type="ECO:0000256" key="1">
    <source>
        <dbReference type="ARBA" id="ARBA00011955"/>
    </source>
</evidence>
<feature type="binding site" evidence="11">
    <location>
        <position position="260"/>
    </location>
    <ligand>
        <name>Mg(2+)</name>
        <dbReference type="ChEBI" id="CHEBI:18420"/>
    </ligand>
</feature>
<reference evidence="14 15" key="1">
    <citation type="journal article" date="2010" name="Stand. Genomic Sci.">
        <title>Complete genome sequence of Denitrovibrio acetiphilus type strain (N2460).</title>
        <authorList>
            <person name="Kiss H."/>
            <person name="Lang E."/>
            <person name="Lapidus A."/>
            <person name="Copeland A."/>
            <person name="Nolan M."/>
            <person name="Glavina Del Rio T."/>
            <person name="Chen F."/>
            <person name="Lucas S."/>
            <person name="Tice H."/>
            <person name="Cheng J.F."/>
            <person name="Han C."/>
            <person name="Goodwin L."/>
            <person name="Pitluck S."/>
            <person name="Liolios K."/>
            <person name="Pati A."/>
            <person name="Ivanova N."/>
            <person name="Mavromatis K."/>
            <person name="Chen A."/>
            <person name="Palaniappan K."/>
            <person name="Land M."/>
            <person name="Hauser L."/>
            <person name="Chang Y.J."/>
            <person name="Jeffries C.D."/>
            <person name="Detter J.C."/>
            <person name="Brettin T."/>
            <person name="Spring S."/>
            <person name="Rohde M."/>
            <person name="Goker M."/>
            <person name="Woyke T."/>
            <person name="Bristow J."/>
            <person name="Eisen J.A."/>
            <person name="Markowitz V."/>
            <person name="Hugenholtz P."/>
            <person name="Kyrpides N.C."/>
            <person name="Klenk H.P."/>
        </authorList>
    </citation>
    <scope>NUCLEOTIDE SEQUENCE [LARGE SCALE GENOMIC DNA]</scope>
    <source>
        <strain evidence="15">DSM 12809 / NBRC 114555 / N2460</strain>
    </source>
</reference>
<evidence type="ECO:0000256" key="9">
    <source>
        <dbReference type="ARBA" id="ARBA00048540"/>
    </source>
</evidence>
<evidence type="ECO:0000313" key="14">
    <source>
        <dbReference type="EMBL" id="ADD67967.1"/>
    </source>
</evidence>
<dbReference type="AlphaFoldDB" id="D4H7G8"/>
<feature type="binding site" evidence="11">
    <location>
        <position position="144"/>
    </location>
    <ligand>
        <name>Mg(2+)</name>
        <dbReference type="ChEBI" id="CHEBI:18420"/>
    </ligand>
</feature>
<dbReference type="eggNOG" id="COG1477">
    <property type="taxonomic scope" value="Bacteria"/>
</dbReference>
<dbReference type="GO" id="GO:0005886">
    <property type="term" value="C:plasma membrane"/>
    <property type="evidence" value="ECO:0007669"/>
    <property type="project" value="UniProtKB-SubCell"/>
</dbReference>
<keyword evidence="5 10" id="KW-0479">Metal-binding</keyword>
<protein>
    <recommendedName>
        <fullName evidence="2 10">FAD:protein FMN transferase</fullName>
        <ecNumber evidence="1 10">2.7.1.180</ecNumber>
    </recommendedName>
    <alternativeName>
        <fullName evidence="8 10">Flavin transferase</fullName>
    </alternativeName>
</protein>
<dbReference type="PANTHER" id="PTHR30040">
    <property type="entry name" value="THIAMINE BIOSYNTHESIS LIPOPROTEIN APBE"/>
    <property type="match status" value="1"/>
</dbReference>
<keyword evidence="12" id="KW-0997">Cell inner membrane</keyword>
<dbReference type="InParanoid" id="D4H7G8"/>
<comment type="cofactor">
    <cofactor evidence="11">
        <name>Mg(2+)</name>
        <dbReference type="ChEBI" id="CHEBI:18420"/>
    </cofactor>
    <cofactor evidence="11">
        <name>Mn(2+)</name>
        <dbReference type="ChEBI" id="CHEBI:29035"/>
    </cofactor>
    <text evidence="11">Magnesium. Can also use manganese.</text>
</comment>
<evidence type="ECO:0000256" key="6">
    <source>
        <dbReference type="ARBA" id="ARBA00022827"/>
    </source>
</evidence>
<comment type="function">
    <text evidence="12">Flavin transferase that catalyzes the transfer of the FMN moiety of FAD and its covalent binding to the hydroxyl group of a threonine residue in a target flavoprotein.</text>
</comment>
<gene>
    <name evidence="14" type="ordered locus">Dacet_1195</name>
</gene>
<keyword evidence="12 14" id="KW-0449">Lipoprotein</keyword>
<evidence type="ECO:0000256" key="3">
    <source>
        <dbReference type="ARBA" id="ARBA00022630"/>
    </source>
</evidence>
<organism evidence="14 15">
    <name type="scientific">Denitrovibrio acetiphilus (strain DSM 12809 / NBRC 114555 / N2460)</name>
    <dbReference type="NCBI Taxonomy" id="522772"/>
    <lineage>
        <taxon>Bacteria</taxon>
        <taxon>Pseudomonadati</taxon>
        <taxon>Deferribacterota</taxon>
        <taxon>Deferribacteres</taxon>
        <taxon>Deferribacterales</taxon>
        <taxon>Geovibrionaceae</taxon>
        <taxon>Denitrovibrio</taxon>
    </lineage>
</organism>
<dbReference type="GO" id="GO:0046872">
    <property type="term" value="F:metal ion binding"/>
    <property type="evidence" value="ECO:0007669"/>
    <property type="project" value="UniProtKB-UniRule"/>
</dbReference>
<keyword evidence="4 10" id="KW-0808">Transferase</keyword>
<proteinExistence type="inferred from homology"/>
<dbReference type="PANTHER" id="PTHR30040:SF2">
    <property type="entry name" value="FAD:PROTEIN FMN TRANSFERASE"/>
    <property type="match status" value="1"/>
</dbReference>
<keyword evidence="12" id="KW-1003">Cell membrane</keyword>
<evidence type="ECO:0000256" key="11">
    <source>
        <dbReference type="PIRSR" id="PIRSR006268-2"/>
    </source>
</evidence>
<keyword evidence="13" id="KW-0175">Coiled coil</keyword>
<evidence type="ECO:0000256" key="12">
    <source>
        <dbReference type="RuleBase" id="RU363002"/>
    </source>
</evidence>
<comment type="subcellular location">
    <subcellularLocation>
        <location evidence="12">Cell inner membrane</location>
        <topology evidence="12">Lipid-anchor</topology>
        <orientation evidence="12">Periplasmic side</orientation>
    </subcellularLocation>
</comment>
<keyword evidence="15" id="KW-1185">Reference proteome</keyword>
<dbReference type="HOGENOM" id="CLU_044403_2_0_0"/>
<dbReference type="KEGG" id="dap:Dacet_1195"/>
<feature type="coiled-coil region" evidence="13">
    <location>
        <begin position="48"/>
        <end position="75"/>
    </location>
</feature>
<dbReference type="Proteomes" id="UP000002012">
    <property type="component" value="Chromosome"/>
</dbReference>
<dbReference type="OrthoDB" id="9778595at2"/>
<evidence type="ECO:0000256" key="8">
    <source>
        <dbReference type="ARBA" id="ARBA00031306"/>
    </source>
</evidence>
<feature type="binding site" evidence="11">
    <location>
        <position position="256"/>
    </location>
    <ligand>
        <name>Mg(2+)</name>
        <dbReference type="ChEBI" id="CHEBI:18420"/>
    </ligand>
</feature>
<dbReference type="InterPro" id="IPR024932">
    <property type="entry name" value="ApbE"/>
</dbReference>
<sequence length="302" mass="34018" precursor="true">MHKMLHLTLYSFLILTLAACSDPYRTERFYSMGTFVSVTLTEKNFDKTQDIRAKMQELENTIKSATETANKTQNFNFSGVMQELNIRGSEFSDITDGRFNIFAHTISILYGFPEGPFRVPDDNELDQALDNIDKKQNVMVDMGAYAKGYIVDKAVSRLKAENINSALINAGGDLYAMGSKGARKWRVAIKHPETSEEMLSIVNLRNKALATSGDYERFFQADDGTMIFHIFDATTGKNPLFYSSVSVIADDTVTADGLATVFFLLPPEDIKIQCSRLKTPVLLFTKDKEKIKLCGWEKFENN</sequence>
<dbReference type="PIRSF" id="PIRSF006268">
    <property type="entry name" value="ApbE"/>
    <property type="match status" value="1"/>
</dbReference>
<name>D4H7G8_DENA2</name>
<keyword evidence="6 10" id="KW-0274">FAD</keyword>
<evidence type="ECO:0000256" key="4">
    <source>
        <dbReference type="ARBA" id="ARBA00022679"/>
    </source>
</evidence>
<evidence type="ECO:0000256" key="10">
    <source>
        <dbReference type="PIRNR" id="PIRNR006268"/>
    </source>
</evidence>
<dbReference type="Gene3D" id="3.10.520.10">
    <property type="entry name" value="ApbE-like domains"/>
    <property type="match status" value="1"/>
</dbReference>
<accession>D4H7G8</accession>
<evidence type="ECO:0000256" key="13">
    <source>
        <dbReference type="SAM" id="Coils"/>
    </source>
</evidence>
<keyword evidence="12" id="KW-0472">Membrane</keyword>
<dbReference type="EC" id="2.7.1.180" evidence="1 10"/>
<evidence type="ECO:0000256" key="2">
    <source>
        <dbReference type="ARBA" id="ARBA00016337"/>
    </source>
</evidence>
<evidence type="ECO:0000256" key="7">
    <source>
        <dbReference type="ARBA" id="ARBA00022842"/>
    </source>
</evidence>
<dbReference type="GO" id="GO:0016740">
    <property type="term" value="F:transferase activity"/>
    <property type="evidence" value="ECO:0007669"/>
    <property type="project" value="UniProtKB-UniRule"/>
</dbReference>
<evidence type="ECO:0000313" key="15">
    <source>
        <dbReference type="Proteomes" id="UP000002012"/>
    </source>
</evidence>
<dbReference type="SUPFAM" id="SSF143631">
    <property type="entry name" value="ApbE-like"/>
    <property type="match status" value="1"/>
</dbReference>
<keyword evidence="3 10" id="KW-0285">Flavoprotein</keyword>
<dbReference type="RefSeq" id="WP_013010489.1">
    <property type="nucleotide sequence ID" value="NC_013943.1"/>
</dbReference>
<dbReference type="Pfam" id="PF02424">
    <property type="entry name" value="ApbE"/>
    <property type="match status" value="1"/>
</dbReference>
<keyword evidence="7 10" id="KW-0460">Magnesium</keyword>
<dbReference type="PaxDb" id="522772-Dacet_1195"/>
<dbReference type="STRING" id="522772.Dacet_1195"/>
<evidence type="ECO:0000256" key="5">
    <source>
        <dbReference type="ARBA" id="ARBA00022723"/>
    </source>
</evidence>
<dbReference type="EMBL" id="CP001968">
    <property type="protein sequence ID" value="ADD67967.1"/>
    <property type="molecule type" value="Genomic_DNA"/>
</dbReference>
<comment type="catalytic activity">
    <reaction evidence="9 10 12">
        <text>L-threonyl-[protein] + FAD = FMN-L-threonyl-[protein] + AMP + H(+)</text>
        <dbReference type="Rhea" id="RHEA:36847"/>
        <dbReference type="Rhea" id="RHEA-COMP:11060"/>
        <dbReference type="Rhea" id="RHEA-COMP:11061"/>
        <dbReference type="ChEBI" id="CHEBI:15378"/>
        <dbReference type="ChEBI" id="CHEBI:30013"/>
        <dbReference type="ChEBI" id="CHEBI:57692"/>
        <dbReference type="ChEBI" id="CHEBI:74257"/>
        <dbReference type="ChEBI" id="CHEBI:456215"/>
        <dbReference type="EC" id="2.7.1.180"/>
    </reaction>
</comment>
<dbReference type="PROSITE" id="PS51257">
    <property type="entry name" value="PROKAR_LIPOPROTEIN"/>
    <property type="match status" value="1"/>
</dbReference>
<comment type="similarity">
    <text evidence="10 12">Belongs to the ApbE family.</text>
</comment>